<reference evidence="3" key="1">
    <citation type="journal article" date="2014" name="Proc. Natl. Acad. Sci. U.S.A.">
        <title>Extensive sampling of basidiomycete genomes demonstrates inadequacy of the white-rot/brown-rot paradigm for wood decay fungi.</title>
        <authorList>
            <person name="Riley R."/>
            <person name="Salamov A.A."/>
            <person name="Brown D.W."/>
            <person name="Nagy L.G."/>
            <person name="Floudas D."/>
            <person name="Held B.W."/>
            <person name="Levasseur A."/>
            <person name="Lombard V."/>
            <person name="Morin E."/>
            <person name="Otillar R."/>
            <person name="Lindquist E.A."/>
            <person name="Sun H."/>
            <person name="LaButti K.M."/>
            <person name="Schmutz J."/>
            <person name="Jabbour D."/>
            <person name="Luo H."/>
            <person name="Baker S.E."/>
            <person name="Pisabarro A.G."/>
            <person name="Walton J.D."/>
            <person name="Blanchette R.A."/>
            <person name="Henrissat B."/>
            <person name="Martin F."/>
            <person name="Cullen D."/>
            <person name="Hibbett D.S."/>
            <person name="Grigoriev I.V."/>
        </authorList>
    </citation>
    <scope>NUCLEOTIDE SEQUENCE [LARGE SCALE GENOMIC DNA]</scope>
    <source>
        <strain evidence="3">MUCL 33604</strain>
    </source>
</reference>
<dbReference type="AlphaFoldDB" id="A0A067PU26"/>
<feature type="domain" description="DUF6593" evidence="1">
    <location>
        <begin position="11"/>
        <end position="173"/>
    </location>
</feature>
<dbReference type="HOGENOM" id="CLU_084280_0_1_1"/>
<evidence type="ECO:0000313" key="2">
    <source>
        <dbReference type="EMBL" id="KDQ57340.1"/>
    </source>
</evidence>
<dbReference type="EMBL" id="KL197720">
    <property type="protein sequence ID" value="KDQ57340.1"/>
    <property type="molecule type" value="Genomic_DNA"/>
</dbReference>
<evidence type="ECO:0000259" key="1">
    <source>
        <dbReference type="Pfam" id="PF20236"/>
    </source>
</evidence>
<name>A0A067PU26_9AGAM</name>
<keyword evidence="3" id="KW-1185">Reference proteome</keyword>
<organism evidence="2 3">
    <name type="scientific">Jaapia argillacea MUCL 33604</name>
    <dbReference type="NCBI Taxonomy" id="933084"/>
    <lineage>
        <taxon>Eukaryota</taxon>
        <taxon>Fungi</taxon>
        <taxon>Dikarya</taxon>
        <taxon>Basidiomycota</taxon>
        <taxon>Agaricomycotina</taxon>
        <taxon>Agaricomycetes</taxon>
        <taxon>Agaricomycetidae</taxon>
        <taxon>Jaapiales</taxon>
        <taxon>Jaapiaceae</taxon>
        <taxon>Jaapia</taxon>
    </lineage>
</organism>
<protein>
    <recommendedName>
        <fullName evidence="1">DUF6593 domain-containing protein</fullName>
    </recommendedName>
</protein>
<dbReference type="OrthoDB" id="3256331at2759"/>
<accession>A0A067PU26</accession>
<evidence type="ECO:0000313" key="3">
    <source>
        <dbReference type="Proteomes" id="UP000027265"/>
    </source>
</evidence>
<dbReference type="InterPro" id="IPR046528">
    <property type="entry name" value="DUF6593"/>
</dbReference>
<dbReference type="Pfam" id="PF20236">
    <property type="entry name" value="DUF6593"/>
    <property type="match status" value="1"/>
</dbReference>
<dbReference type="InParanoid" id="A0A067PU26"/>
<sequence>MSVTTLLCLPDNPANCTLRDIDTHEVLYTVTSESTGKNPVTTIKNALGSVIATSEWRDAVRGHKLTLGSENGGVSMPARTWLKKSMIPFKDTVTFEDTNGRKFKWKGNAPGLALELYGSDDKTRPIARFQKSAKDYTSNPPSITPAKLLIDSRGMEICDLIVISFLMLEKDRRLSENEVVGRSRALAFGGGAFS</sequence>
<dbReference type="Proteomes" id="UP000027265">
    <property type="component" value="Unassembled WGS sequence"/>
</dbReference>
<proteinExistence type="predicted"/>
<gene>
    <name evidence="2" type="ORF">JAAARDRAFT_35968</name>
</gene>